<feature type="binding site" description="axial binding residue" evidence="8">
    <location>
        <position position="450"/>
    </location>
    <ligand>
        <name>heme</name>
        <dbReference type="ChEBI" id="CHEBI:30413"/>
    </ligand>
    <ligandPart>
        <name>Fe</name>
        <dbReference type="ChEBI" id="CHEBI:18248"/>
    </ligandPart>
</feature>
<dbReference type="PANTHER" id="PTHR24305">
    <property type="entry name" value="CYTOCHROME P450"/>
    <property type="match status" value="1"/>
</dbReference>
<evidence type="ECO:0000256" key="3">
    <source>
        <dbReference type="ARBA" id="ARBA00022617"/>
    </source>
</evidence>
<evidence type="ECO:0000256" key="4">
    <source>
        <dbReference type="ARBA" id="ARBA00022723"/>
    </source>
</evidence>
<dbReference type="EMBL" id="SPNV01000283">
    <property type="protein sequence ID" value="KAF5856986.1"/>
    <property type="molecule type" value="Genomic_DNA"/>
</dbReference>
<dbReference type="InterPro" id="IPR002401">
    <property type="entry name" value="Cyt_P450_E_grp-I"/>
</dbReference>
<sequence length="505" mass="56855">MGILELRELGTTALLKYVTVLCISYYVFSSIVAWYKLRHFAGSFLCKFSHIWSIYHQYVKDVGPAHLKLSKYNYPLVRTGPHYLVTTDPNIFKHVNGARSTYQRDPLWAAGRVDYYRPSLADTLDVASHDKKKAKVAGGYSGARSTWRESSTGKSPISLTRFFTLDVITRLSYGKEFGWVKADEDLYGYGSEISKAAVMGAFVSDVTWLHPFVRWSFFNRRLKPDPTASHGVGRFAEDKKDDRDMIGSFMRHGLAMDEIADEALIQIFVRSDTTAIVIRSVMLHLIATPRVCTFHNSPSTLAMLHTTMVALTPEGRDQVCGLQRQSINPNYFGASTILALSPGTLDFPPFPGPYHASAAAPAVIWEGFRMRPAVTYGHYKVVPPGGDTIAGMWVPGGTAIGHCHYGMMRNKQIFGDDVEVFRPERYLDEPNGEGMQRTVELVFGTGRWMCVGKQVALMELNKIFWELLRQFNFQLVNPGQAGWKETSSVTFTHSDMWIKIMEAEH</sequence>
<keyword evidence="7" id="KW-0503">Monooxygenase</keyword>
<comment type="similarity">
    <text evidence="2">Belongs to the cytochrome P450 family.</text>
</comment>
<dbReference type="InterPro" id="IPR001128">
    <property type="entry name" value="Cyt_P450"/>
</dbReference>
<evidence type="ECO:0000256" key="1">
    <source>
        <dbReference type="ARBA" id="ARBA00001971"/>
    </source>
</evidence>
<keyword evidence="9" id="KW-0812">Transmembrane</keyword>
<keyword evidence="9" id="KW-0472">Membrane</keyword>
<name>A0A8H5ZXP8_PETAA</name>
<evidence type="ECO:0000256" key="7">
    <source>
        <dbReference type="ARBA" id="ARBA00023033"/>
    </source>
</evidence>
<dbReference type="Pfam" id="PF00067">
    <property type="entry name" value="p450"/>
    <property type="match status" value="1"/>
</dbReference>
<dbReference type="GO" id="GO:0004497">
    <property type="term" value="F:monooxygenase activity"/>
    <property type="evidence" value="ECO:0007669"/>
    <property type="project" value="UniProtKB-KW"/>
</dbReference>
<feature type="transmembrane region" description="Helical" evidence="9">
    <location>
        <begin position="14"/>
        <end position="35"/>
    </location>
</feature>
<evidence type="ECO:0000256" key="9">
    <source>
        <dbReference type="SAM" id="Phobius"/>
    </source>
</evidence>
<evidence type="ECO:0000313" key="11">
    <source>
        <dbReference type="Proteomes" id="UP000541154"/>
    </source>
</evidence>
<accession>A0A8H5ZXP8</accession>
<evidence type="ECO:0000256" key="8">
    <source>
        <dbReference type="PIRSR" id="PIRSR602401-1"/>
    </source>
</evidence>
<keyword evidence="5" id="KW-0560">Oxidoreductase</keyword>
<dbReference type="PANTHER" id="PTHR24305:SF77">
    <property type="entry name" value="CYTOCHROME P450 MONOOXYGENASE"/>
    <property type="match status" value="1"/>
</dbReference>
<evidence type="ECO:0008006" key="12">
    <source>
        <dbReference type="Google" id="ProtNLM"/>
    </source>
</evidence>
<dbReference type="GO" id="GO:0020037">
    <property type="term" value="F:heme binding"/>
    <property type="evidence" value="ECO:0007669"/>
    <property type="project" value="InterPro"/>
</dbReference>
<evidence type="ECO:0000313" key="10">
    <source>
        <dbReference type="EMBL" id="KAF5856986.1"/>
    </source>
</evidence>
<organism evidence="10 11">
    <name type="scientific">Petromyces alliaceus</name>
    <name type="common">Aspergillus alliaceus</name>
    <dbReference type="NCBI Taxonomy" id="209559"/>
    <lineage>
        <taxon>Eukaryota</taxon>
        <taxon>Fungi</taxon>
        <taxon>Dikarya</taxon>
        <taxon>Ascomycota</taxon>
        <taxon>Pezizomycotina</taxon>
        <taxon>Eurotiomycetes</taxon>
        <taxon>Eurotiomycetidae</taxon>
        <taxon>Eurotiales</taxon>
        <taxon>Aspergillaceae</taxon>
        <taxon>Aspergillus</taxon>
        <taxon>Aspergillus subgen. Circumdati</taxon>
    </lineage>
</organism>
<reference evidence="10 11" key="1">
    <citation type="submission" date="2019-04" db="EMBL/GenBank/DDBJ databases">
        <title>Aspergillus burnettii sp. nov., novel species from soil in southeast Queensland.</title>
        <authorList>
            <person name="Gilchrist C.L.M."/>
            <person name="Pitt J.I."/>
            <person name="Lange L."/>
            <person name="Lacey H.J."/>
            <person name="Vuong D."/>
            <person name="Midgley D.J."/>
            <person name="Greenfield P."/>
            <person name="Bradbury M."/>
            <person name="Lacey E."/>
            <person name="Busk P.K."/>
            <person name="Pilgaard B."/>
            <person name="Chooi Y.H."/>
            <person name="Piggott A.M."/>
        </authorList>
    </citation>
    <scope>NUCLEOTIDE SEQUENCE [LARGE SCALE GENOMIC DNA]</scope>
    <source>
        <strain evidence="10 11">FRR 5400</strain>
    </source>
</reference>
<keyword evidence="9" id="KW-1133">Transmembrane helix</keyword>
<evidence type="ECO:0000256" key="6">
    <source>
        <dbReference type="ARBA" id="ARBA00023004"/>
    </source>
</evidence>
<dbReference type="GO" id="GO:0016705">
    <property type="term" value="F:oxidoreductase activity, acting on paired donors, with incorporation or reduction of molecular oxygen"/>
    <property type="evidence" value="ECO:0007669"/>
    <property type="project" value="InterPro"/>
</dbReference>
<evidence type="ECO:0000256" key="5">
    <source>
        <dbReference type="ARBA" id="ARBA00023002"/>
    </source>
</evidence>
<dbReference type="PRINTS" id="PR00463">
    <property type="entry name" value="EP450I"/>
</dbReference>
<dbReference type="SUPFAM" id="SSF48264">
    <property type="entry name" value="Cytochrome P450"/>
    <property type="match status" value="1"/>
</dbReference>
<comment type="caution">
    <text evidence="10">The sequence shown here is derived from an EMBL/GenBank/DDBJ whole genome shotgun (WGS) entry which is preliminary data.</text>
</comment>
<keyword evidence="6 8" id="KW-0408">Iron</keyword>
<dbReference type="InterPro" id="IPR036396">
    <property type="entry name" value="Cyt_P450_sf"/>
</dbReference>
<dbReference type="GO" id="GO:0005506">
    <property type="term" value="F:iron ion binding"/>
    <property type="evidence" value="ECO:0007669"/>
    <property type="project" value="InterPro"/>
</dbReference>
<keyword evidence="3 8" id="KW-0349">Heme</keyword>
<keyword evidence="11" id="KW-1185">Reference proteome</keyword>
<dbReference type="Proteomes" id="UP000541154">
    <property type="component" value="Unassembled WGS sequence"/>
</dbReference>
<gene>
    <name evidence="10" type="ORF">ETB97_006442</name>
</gene>
<dbReference type="InterPro" id="IPR050121">
    <property type="entry name" value="Cytochrome_P450_monoxygenase"/>
</dbReference>
<evidence type="ECO:0000256" key="2">
    <source>
        <dbReference type="ARBA" id="ARBA00010617"/>
    </source>
</evidence>
<comment type="cofactor">
    <cofactor evidence="1 8">
        <name>heme</name>
        <dbReference type="ChEBI" id="CHEBI:30413"/>
    </cofactor>
</comment>
<protein>
    <recommendedName>
        <fullName evidence="12">Cytochrome P450</fullName>
    </recommendedName>
</protein>
<proteinExistence type="inferred from homology"/>
<dbReference type="AlphaFoldDB" id="A0A8H5ZXP8"/>
<dbReference type="Gene3D" id="1.10.630.10">
    <property type="entry name" value="Cytochrome P450"/>
    <property type="match status" value="1"/>
</dbReference>
<keyword evidence="4 8" id="KW-0479">Metal-binding</keyword>